<protein>
    <recommendedName>
        <fullName evidence="3">Thioesterase domain-containing protein</fullName>
    </recommendedName>
</protein>
<dbReference type="EMBL" id="CAJVAS010000018">
    <property type="protein sequence ID" value="CAG7637510.1"/>
    <property type="molecule type" value="Genomic_DNA"/>
</dbReference>
<evidence type="ECO:0008006" key="3">
    <source>
        <dbReference type="Google" id="ProtNLM"/>
    </source>
</evidence>
<dbReference type="Proteomes" id="UP000693672">
    <property type="component" value="Unassembled WGS sequence"/>
</dbReference>
<accession>A0A916K398</accession>
<evidence type="ECO:0000313" key="2">
    <source>
        <dbReference type="Proteomes" id="UP000693672"/>
    </source>
</evidence>
<keyword evidence="2" id="KW-1185">Reference proteome</keyword>
<proteinExistence type="predicted"/>
<sequence length="233" mass="25901">MRNRTDLADNKINLYFLAGVATAPTFMEDFGRELADRLRESGRDVAHAELLFPYGDWSRKLLHQLLEMRNDLYPLRPAKLAPIGGRLAAEKVAASYAGGLALLIGHSGGGVAAVQAAELLSRAGTVEEPLLRVVQIGSPKCPVPAALRERTLYIRSKRDPASLLGSWGGIERGTFGQPWWNARKHAPSGQDWLPIIGKHADYFRRKPPYVSMEGVSNLELTVSRIWRWLHERA</sequence>
<comment type="caution">
    <text evidence="1">The sequence shown here is derived from an EMBL/GenBank/DDBJ whole genome shotgun (WGS) entry which is preliminary data.</text>
</comment>
<evidence type="ECO:0000313" key="1">
    <source>
        <dbReference type="EMBL" id="CAG7637510.1"/>
    </source>
</evidence>
<organism evidence="1 2">
    <name type="scientific">Paenibacillus solanacearum</name>
    <dbReference type="NCBI Taxonomy" id="2048548"/>
    <lineage>
        <taxon>Bacteria</taxon>
        <taxon>Bacillati</taxon>
        <taxon>Bacillota</taxon>
        <taxon>Bacilli</taxon>
        <taxon>Bacillales</taxon>
        <taxon>Paenibacillaceae</taxon>
        <taxon>Paenibacillus</taxon>
    </lineage>
</organism>
<dbReference type="RefSeq" id="WP_218093591.1">
    <property type="nucleotide sequence ID" value="NZ_CAJVAS010000018.1"/>
</dbReference>
<name>A0A916K398_9BACL</name>
<dbReference type="AlphaFoldDB" id="A0A916K398"/>
<gene>
    <name evidence="1" type="ORF">PAESOLCIP111_03850</name>
</gene>
<reference evidence="1" key="1">
    <citation type="submission" date="2021-06" db="EMBL/GenBank/DDBJ databases">
        <authorList>
            <person name="Criscuolo A."/>
        </authorList>
    </citation>
    <scope>NUCLEOTIDE SEQUENCE</scope>
    <source>
        <strain evidence="1">CIP111600</strain>
    </source>
</reference>